<dbReference type="EMBL" id="JAYMRV010000006">
    <property type="protein sequence ID" value="MEM5423300.1"/>
    <property type="molecule type" value="Genomic_DNA"/>
</dbReference>
<feature type="region of interest" description="Disordered" evidence="1">
    <location>
        <begin position="1"/>
        <end position="21"/>
    </location>
</feature>
<name>A0ABU9RTA1_9BURK</name>
<protein>
    <submittedName>
        <fullName evidence="2">Uncharacterized protein</fullName>
    </submittedName>
</protein>
<comment type="caution">
    <text evidence="2">The sequence shown here is derived from an EMBL/GenBank/DDBJ whole genome shotgun (WGS) entry which is preliminary data.</text>
</comment>
<proteinExistence type="predicted"/>
<keyword evidence="3" id="KW-1185">Reference proteome</keyword>
<evidence type="ECO:0000313" key="2">
    <source>
        <dbReference type="EMBL" id="MEM5423300.1"/>
    </source>
</evidence>
<accession>A0ABU9RTA1</accession>
<dbReference type="Proteomes" id="UP001489897">
    <property type="component" value="Unassembled WGS sequence"/>
</dbReference>
<reference evidence="2 3" key="1">
    <citation type="submission" date="2024-01" db="EMBL/GenBank/DDBJ databases">
        <title>The diversity of rhizobia nodulating Mimosa spp. in eleven states of Brazil covering several biomes is determined by host plant, location, and edaphic factors.</title>
        <authorList>
            <person name="Rouws L."/>
            <person name="Barauna A."/>
            <person name="Beukes C."/>
            <person name="De Faria S.M."/>
            <person name="Gross E."/>
            <person name="Dos Reis Junior F.B."/>
            <person name="Simon M."/>
            <person name="Maluk M."/>
            <person name="Odee D.W."/>
            <person name="Kenicer G."/>
            <person name="Young J.P.W."/>
            <person name="Reis V.M."/>
            <person name="Zilli J."/>
            <person name="James E.K."/>
        </authorList>
    </citation>
    <scope>NUCLEOTIDE SEQUENCE [LARGE SCALE GENOMIC DNA]</scope>
    <source>
        <strain evidence="2 3">JPY167</strain>
    </source>
</reference>
<organism evidence="2 3">
    <name type="scientific">Paraburkholderia ferrariae</name>
    <dbReference type="NCBI Taxonomy" id="386056"/>
    <lineage>
        <taxon>Bacteria</taxon>
        <taxon>Pseudomonadati</taxon>
        <taxon>Pseudomonadota</taxon>
        <taxon>Betaproteobacteria</taxon>
        <taxon>Burkholderiales</taxon>
        <taxon>Burkholderiaceae</taxon>
        <taxon>Paraburkholderia</taxon>
    </lineage>
</organism>
<evidence type="ECO:0000313" key="3">
    <source>
        <dbReference type="Proteomes" id="UP001489897"/>
    </source>
</evidence>
<sequence>MMTVSRVASRDRSARAVSKQSISGISISMQDKMSGNPFTPGERVLAAVCCLRTVASIGKGSARGVGAGIGVVDDNNA</sequence>
<gene>
    <name evidence="2" type="ORF">VSR73_19775</name>
</gene>
<evidence type="ECO:0000256" key="1">
    <source>
        <dbReference type="SAM" id="MobiDB-lite"/>
    </source>
</evidence>